<organism evidence="3 4">
    <name type="scientific">Zunongwangia pacifica</name>
    <dbReference type="NCBI Taxonomy" id="2911062"/>
    <lineage>
        <taxon>Bacteria</taxon>
        <taxon>Pseudomonadati</taxon>
        <taxon>Bacteroidota</taxon>
        <taxon>Flavobacteriia</taxon>
        <taxon>Flavobacteriales</taxon>
        <taxon>Flavobacteriaceae</taxon>
        <taxon>Zunongwangia</taxon>
    </lineage>
</organism>
<dbReference type="InterPro" id="IPR039519">
    <property type="entry name" value="YokE-like_PH"/>
</dbReference>
<evidence type="ECO:0000313" key="3">
    <source>
        <dbReference type="EMBL" id="MCL6220879.1"/>
    </source>
</evidence>
<accession>A0A9X2A5C3</accession>
<dbReference type="AlphaFoldDB" id="A0A9X2A5C3"/>
<proteinExistence type="predicted"/>
<feature type="region of interest" description="Disordered" evidence="1">
    <location>
        <begin position="132"/>
        <end position="170"/>
    </location>
</feature>
<gene>
    <name evidence="3" type="ORF">L1967_21525</name>
</gene>
<keyword evidence="4" id="KW-1185">Reference proteome</keyword>
<evidence type="ECO:0000256" key="1">
    <source>
        <dbReference type="SAM" id="MobiDB-lite"/>
    </source>
</evidence>
<sequence length="199" mass="23112">MELNKYLNESQDPKTVEKVLKKINELLTREEKVEYVAVQKKPAVNFSPDSVALTNKRIIFCRPKTFGLSMDFQDFLWKEIADCHIKEGILGATFTAKKVKGGGIISMDYLPKAQARLLYRYAQEREEEMEEYRRQRELENSRARAGGGITVHTSNDRNEETEKQNDPLENLKKLKQLLEQDLISQEEFENKKGEILSKL</sequence>
<feature type="domain" description="YokE-like PH" evidence="2">
    <location>
        <begin position="27"/>
        <end position="123"/>
    </location>
</feature>
<dbReference type="Proteomes" id="UP001139521">
    <property type="component" value="Unassembled WGS sequence"/>
</dbReference>
<name>A0A9X2A5C3_9FLAO</name>
<evidence type="ECO:0000259" key="2">
    <source>
        <dbReference type="Pfam" id="PF14470"/>
    </source>
</evidence>
<protein>
    <submittedName>
        <fullName evidence="3">PH domain-containing protein</fullName>
    </submittedName>
</protein>
<feature type="compositionally biased region" description="Basic and acidic residues" evidence="1">
    <location>
        <begin position="154"/>
        <end position="170"/>
    </location>
</feature>
<evidence type="ECO:0000313" key="4">
    <source>
        <dbReference type="Proteomes" id="UP001139521"/>
    </source>
</evidence>
<feature type="compositionally biased region" description="Basic and acidic residues" evidence="1">
    <location>
        <begin position="132"/>
        <end position="142"/>
    </location>
</feature>
<dbReference type="RefSeq" id="WP_249603554.1">
    <property type="nucleotide sequence ID" value="NZ_JAKHSK010000063.1"/>
</dbReference>
<comment type="caution">
    <text evidence="3">The sequence shown here is derived from an EMBL/GenBank/DDBJ whole genome shotgun (WGS) entry which is preliminary data.</text>
</comment>
<reference evidence="3" key="1">
    <citation type="submission" date="2022-01" db="EMBL/GenBank/DDBJ databases">
        <title>Genome sequencing of Zunongwangia sp. M21534 genome.</title>
        <authorList>
            <person name="Chen Y."/>
            <person name="Dong C."/>
            <person name="Shao Z."/>
        </authorList>
    </citation>
    <scope>NUCLEOTIDE SEQUENCE</scope>
    <source>
        <strain evidence="3">MCCC M21534</strain>
    </source>
</reference>
<dbReference type="Pfam" id="PF14470">
    <property type="entry name" value="bPH_3"/>
    <property type="match status" value="1"/>
</dbReference>
<dbReference type="EMBL" id="JAKHSK010000063">
    <property type="protein sequence ID" value="MCL6220879.1"/>
    <property type="molecule type" value="Genomic_DNA"/>
</dbReference>